<evidence type="ECO:0008006" key="4">
    <source>
        <dbReference type="Google" id="ProtNLM"/>
    </source>
</evidence>
<dbReference type="InterPro" id="IPR001646">
    <property type="entry name" value="5peptide_repeat"/>
</dbReference>
<evidence type="ECO:0000313" key="3">
    <source>
        <dbReference type="Proteomes" id="UP000280698"/>
    </source>
</evidence>
<comment type="caution">
    <text evidence="2">The sequence shown here is derived from an EMBL/GenBank/DDBJ whole genome shotgun (WGS) entry which is preliminary data.</text>
</comment>
<dbReference type="Pfam" id="PF00805">
    <property type="entry name" value="Pentapeptide"/>
    <property type="match status" value="1"/>
</dbReference>
<evidence type="ECO:0000256" key="1">
    <source>
        <dbReference type="SAM" id="MobiDB-lite"/>
    </source>
</evidence>
<dbReference type="Proteomes" id="UP000280698">
    <property type="component" value="Unassembled WGS sequence"/>
</dbReference>
<evidence type="ECO:0000313" key="2">
    <source>
        <dbReference type="EMBL" id="RNL90332.1"/>
    </source>
</evidence>
<name>A0ABX9W9T2_9ACTN</name>
<proteinExistence type="predicted"/>
<gene>
    <name evidence="2" type="ORF">EFE23_24095</name>
</gene>
<feature type="region of interest" description="Disordered" evidence="1">
    <location>
        <begin position="1"/>
        <end position="20"/>
    </location>
</feature>
<protein>
    <recommendedName>
        <fullName evidence="4">Pentapeptide repeat-containing protein</fullName>
    </recommendedName>
</protein>
<dbReference type="EMBL" id="RJLN01000100">
    <property type="protein sequence ID" value="RNL90332.1"/>
    <property type="molecule type" value="Genomic_DNA"/>
</dbReference>
<accession>A0ABX9W9T2</accession>
<dbReference type="Gene3D" id="2.160.20.80">
    <property type="entry name" value="E3 ubiquitin-protein ligase SopA"/>
    <property type="match status" value="1"/>
</dbReference>
<sequence length="119" mass="12500">MRWPTPVSGSPRSGADVVRWPDSPDARRALEDWCAVAPPVPYLSGDHLDFRGADLSGLDLVGAYLAGARMSGCRFDGARGTVVGPVLVDEHGAGSLDGAELETWFAARGAESIRVHVAA</sequence>
<dbReference type="SUPFAM" id="SSF141571">
    <property type="entry name" value="Pentapeptide repeat-like"/>
    <property type="match status" value="1"/>
</dbReference>
<keyword evidence="3" id="KW-1185">Reference proteome</keyword>
<organism evidence="2 3">
    <name type="scientific">Micromonospora solifontis</name>
    <dbReference type="NCBI Taxonomy" id="2487138"/>
    <lineage>
        <taxon>Bacteria</taxon>
        <taxon>Bacillati</taxon>
        <taxon>Actinomycetota</taxon>
        <taxon>Actinomycetes</taxon>
        <taxon>Micromonosporales</taxon>
        <taxon>Micromonosporaceae</taxon>
        <taxon>Micromonospora</taxon>
    </lineage>
</organism>
<reference evidence="2 3" key="1">
    <citation type="submission" date="2018-11" db="EMBL/GenBank/DDBJ databases">
        <title>Micromonospora sp. PPF5-17, a new actinomycetes isolated from a hot spring soil.</title>
        <authorList>
            <person name="Thawai C."/>
        </authorList>
    </citation>
    <scope>NUCLEOTIDE SEQUENCE [LARGE SCALE GENOMIC DNA]</scope>
    <source>
        <strain evidence="2 3">PPF5-17</strain>
    </source>
</reference>